<sequence>MGYELQAAVAADELLRGASREVPGARVVPLRQGLSLMPMTDEVFDACADGSDGEALGFWKSPGSFETLLAQWSSTGPVAYGEAEYFGGVGEQRAAVWADGSLALGPLDKPENSRFSRALTPTSQGLRRLGVQKGLDEDEDEGEDEFEALGLDRHRSNEDWIASGTG</sequence>
<evidence type="ECO:0000313" key="2">
    <source>
        <dbReference type="EMBL" id="MFC7308890.1"/>
    </source>
</evidence>
<accession>A0ABW2JU80</accession>
<proteinExistence type="predicted"/>
<evidence type="ECO:0000313" key="3">
    <source>
        <dbReference type="Proteomes" id="UP001596523"/>
    </source>
</evidence>
<gene>
    <name evidence="2" type="ORF">ACFQVC_32330</name>
</gene>
<reference evidence="3" key="1">
    <citation type="journal article" date="2019" name="Int. J. Syst. Evol. Microbiol.">
        <title>The Global Catalogue of Microorganisms (GCM) 10K type strain sequencing project: providing services to taxonomists for standard genome sequencing and annotation.</title>
        <authorList>
            <consortium name="The Broad Institute Genomics Platform"/>
            <consortium name="The Broad Institute Genome Sequencing Center for Infectious Disease"/>
            <person name="Wu L."/>
            <person name="Ma J."/>
        </authorList>
    </citation>
    <scope>NUCLEOTIDE SEQUENCE [LARGE SCALE GENOMIC DNA]</scope>
    <source>
        <strain evidence="3">SYNS20</strain>
    </source>
</reference>
<feature type="region of interest" description="Disordered" evidence="1">
    <location>
        <begin position="126"/>
        <end position="151"/>
    </location>
</feature>
<comment type="caution">
    <text evidence="2">The sequence shown here is derived from an EMBL/GenBank/DDBJ whole genome shotgun (WGS) entry which is preliminary data.</text>
</comment>
<feature type="compositionally biased region" description="Acidic residues" evidence="1">
    <location>
        <begin position="136"/>
        <end position="147"/>
    </location>
</feature>
<evidence type="ECO:0008006" key="4">
    <source>
        <dbReference type="Google" id="ProtNLM"/>
    </source>
</evidence>
<organism evidence="2 3">
    <name type="scientific">Streptomyces monticola</name>
    <dbReference type="NCBI Taxonomy" id="2666263"/>
    <lineage>
        <taxon>Bacteria</taxon>
        <taxon>Bacillati</taxon>
        <taxon>Actinomycetota</taxon>
        <taxon>Actinomycetes</taxon>
        <taxon>Kitasatosporales</taxon>
        <taxon>Streptomycetaceae</taxon>
        <taxon>Streptomyces</taxon>
    </lineage>
</organism>
<dbReference type="RefSeq" id="WP_381837306.1">
    <property type="nucleotide sequence ID" value="NZ_JBHTCF010000018.1"/>
</dbReference>
<dbReference type="Proteomes" id="UP001596523">
    <property type="component" value="Unassembled WGS sequence"/>
</dbReference>
<protein>
    <recommendedName>
        <fullName evidence="4">DUF2750 domain-containing protein</fullName>
    </recommendedName>
</protein>
<evidence type="ECO:0000256" key="1">
    <source>
        <dbReference type="SAM" id="MobiDB-lite"/>
    </source>
</evidence>
<name>A0ABW2JU80_9ACTN</name>
<keyword evidence="3" id="KW-1185">Reference proteome</keyword>
<dbReference type="EMBL" id="JBHTCF010000018">
    <property type="protein sequence ID" value="MFC7308890.1"/>
    <property type="molecule type" value="Genomic_DNA"/>
</dbReference>